<protein>
    <recommendedName>
        <fullName evidence="3">DUF1934 domain-containing protein</fullName>
    </recommendedName>
</protein>
<gene>
    <name evidence="1" type="ORF">MCSF7_01039</name>
</gene>
<dbReference type="RefSeq" id="WP_006608618.1">
    <property type="nucleotide sequence ID" value="NZ_AFXA01000009.1"/>
</dbReference>
<organism evidence="1 2">
    <name type="scientific">Mycoplasmopsis columbina SF7</name>
    <dbReference type="NCBI Taxonomy" id="1037410"/>
    <lineage>
        <taxon>Bacteria</taxon>
        <taxon>Bacillati</taxon>
        <taxon>Mycoplasmatota</taxon>
        <taxon>Mycoplasmoidales</taxon>
        <taxon>Metamycoplasmataceae</taxon>
        <taxon>Mycoplasmopsis</taxon>
    </lineage>
</organism>
<dbReference type="Proteomes" id="UP000004978">
    <property type="component" value="Unassembled WGS sequence"/>
</dbReference>
<keyword evidence="2" id="KW-1185">Reference proteome</keyword>
<proteinExistence type="predicted"/>
<dbReference type="STRING" id="1037410.MCSF7_01039"/>
<name>F9UK01_9BACT</name>
<evidence type="ECO:0008006" key="3">
    <source>
        <dbReference type="Google" id="ProtNLM"/>
    </source>
</evidence>
<dbReference type="EMBL" id="AFXA01000009">
    <property type="protein sequence ID" value="EGV00347.1"/>
    <property type="molecule type" value="Genomic_DNA"/>
</dbReference>
<accession>F9UK01</accession>
<evidence type="ECO:0000313" key="1">
    <source>
        <dbReference type="EMBL" id="EGV00347.1"/>
    </source>
</evidence>
<sequence length="130" mass="15308">MKIKFKSQAIQNDEPINVEFETDAEYEIFYDDENDLNYHTYHFKEPKTNQANRVEINEKQVNIFAGPTTLIIKKDERYSNSYIQVNGQEFSLITELLGINIQDQIKTFKYKLFSANEDLMGEFVVSIEHV</sequence>
<reference evidence="1 2" key="1">
    <citation type="journal article" date="2013" name="Genome Announc.">
        <title>Genome Sequence of Mycoplasma columbinum Strain SF7.</title>
        <authorList>
            <person name="Guo Z."/>
            <person name="Xu X."/>
            <person name="Zheng Q."/>
            <person name="Li T."/>
            <person name="Kuang S."/>
            <person name="Zhang Z."/>
            <person name="Chen Y."/>
            <person name="Lu X."/>
            <person name="Zhou R."/>
            <person name="Bi D."/>
            <person name="Jin H."/>
        </authorList>
    </citation>
    <scope>NUCLEOTIDE SEQUENCE [LARGE SCALE GENOMIC DNA]</scope>
    <source>
        <strain evidence="1 2">SF7</strain>
    </source>
</reference>
<comment type="caution">
    <text evidence="1">The sequence shown here is derived from an EMBL/GenBank/DDBJ whole genome shotgun (WGS) entry which is preliminary data.</text>
</comment>
<dbReference type="AlphaFoldDB" id="F9UK01"/>
<evidence type="ECO:0000313" key="2">
    <source>
        <dbReference type="Proteomes" id="UP000004978"/>
    </source>
</evidence>
<dbReference type="eggNOG" id="ENOG5030N2E">
    <property type="taxonomic scope" value="Bacteria"/>
</dbReference>